<name>A0AAN8QW85_9TELE</name>
<keyword evidence="3" id="KW-1185">Reference proteome</keyword>
<evidence type="ECO:0000313" key="3">
    <source>
        <dbReference type="Proteomes" id="UP001356427"/>
    </source>
</evidence>
<comment type="caution">
    <text evidence="2">The sequence shown here is derived from an EMBL/GenBank/DDBJ whole genome shotgun (WGS) entry which is preliminary data.</text>
</comment>
<evidence type="ECO:0000256" key="1">
    <source>
        <dbReference type="SAM" id="Coils"/>
    </source>
</evidence>
<sequence length="73" mass="8601">MEREDLVMDLESSNAAASALDKKQRNFDKVLAEWRQKYEECQCELESSQKESRNLSTELFKLKNSYEEALDHL</sequence>
<keyword evidence="1" id="KW-0175">Coiled coil</keyword>
<feature type="coiled-coil region" evidence="1">
    <location>
        <begin position="31"/>
        <end position="58"/>
    </location>
</feature>
<proteinExistence type="predicted"/>
<reference evidence="2 3" key="1">
    <citation type="submission" date="2021-04" db="EMBL/GenBank/DDBJ databases">
        <authorList>
            <person name="De Guttry C."/>
            <person name="Zahm M."/>
            <person name="Klopp C."/>
            <person name="Cabau C."/>
            <person name="Louis A."/>
            <person name="Berthelot C."/>
            <person name="Parey E."/>
            <person name="Roest Crollius H."/>
            <person name="Montfort J."/>
            <person name="Robinson-Rechavi M."/>
            <person name="Bucao C."/>
            <person name="Bouchez O."/>
            <person name="Gislard M."/>
            <person name="Lluch J."/>
            <person name="Milhes M."/>
            <person name="Lampietro C."/>
            <person name="Lopez Roques C."/>
            <person name="Donnadieu C."/>
            <person name="Braasch I."/>
            <person name="Desvignes T."/>
            <person name="Postlethwait J."/>
            <person name="Bobe J."/>
            <person name="Wedekind C."/>
            <person name="Guiguen Y."/>
        </authorList>
    </citation>
    <scope>NUCLEOTIDE SEQUENCE [LARGE SCALE GENOMIC DNA]</scope>
    <source>
        <strain evidence="2">Cs_M1</strain>
        <tissue evidence="2">Blood</tissue>
    </source>
</reference>
<dbReference type="EMBL" id="JAGTTL010000008">
    <property type="protein sequence ID" value="KAK6318995.1"/>
    <property type="molecule type" value="Genomic_DNA"/>
</dbReference>
<dbReference type="AlphaFoldDB" id="A0AAN8QW85"/>
<organism evidence="2 3">
    <name type="scientific">Coregonus suidteri</name>
    <dbReference type="NCBI Taxonomy" id="861788"/>
    <lineage>
        <taxon>Eukaryota</taxon>
        <taxon>Metazoa</taxon>
        <taxon>Chordata</taxon>
        <taxon>Craniata</taxon>
        <taxon>Vertebrata</taxon>
        <taxon>Euteleostomi</taxon>
        <taxon>Actinopterygii</taxon>
        <taxon>Neopterygii</taxon>
        <taxon>Teleostei</taxon>
        <taxon>Protacanthopterygii</taxon>
        <taxon>Salmoniformes</taxon>
        <taxon>Salmonidae</taxon>
        <taxon>Coregoninae</taxon>
        <taxon>Coregonus</taxon>
    </lineage>
</organism>
<evidence type="ECO:0000313" key="2">
    <source>
        <dbReference type="EMBL" id="KAK6318995.1"/>
    </source>
</evidence>
<dbReference type="SUPFAM" id="SSF90257">
    <property type="entry name" value="Myosin rod fragments"/>
    <property type="match status" value="1"/>
</dbReference>
<gene>
    <name evidence="2" type="ORF">J4Q44_G00102060</name>
</gene>
<accession>A0AAN8QW85</accession>
<protein>
    <submittedName>
        <fullName evidence="2">Uncharacterized protein</fullName>
    </submittedName>
</protein>
<dbReference type="Proteomes" id="UP001356427">
    <property type="component" value="Unassembled WGS sequence"/>
</dbReference>